<evidence type="ECO:0000313" key="2">
    <source>
        <dbReference type="Proteomes" id="UP000246073"/>
    </source>
</evidence>
<protein>
    <submittedName>
        <fullName evidence="1">Uncharacterized protein</fullName>
    </submittedName>
</protein>
<proteinExistence type="predicted"/>
<evidence type="ECO:0000313" key="1">
    <source>
        <dbReference type="EMBL" id="SPL65685.1"/>
    </source>
</evidence>
<dbReference type="EMBL" id="OOFM01000005">
    <property type="protein sequence ID" value="SPL65685.1"/>
    <property type="molecule type" value="Genomic_DNA"/>
</dbReference>
<dbReference type="AlphaFoldDB" id="A0A2P9HNH6"/>
<name>A0A2P9HNH6_9HYPH</name>
<sequence>MMSAFRTGSGLTLDHLCLKKALERLSFLIQKTAPSPCFKAG</sequence>
<accession>A0A2P9HNH6</accession>
<organism evidence="1 2">
    <name type="scientific">Ochrobactrum soli</name>
    <dbReference type="NCBI Taxonomy" id="2448455"/>
    <lineage>
        <taxon>Bacteria</taxon>
        <taxon>Pseudomonadati</taxon>
        <taxon>Pseudomonadota</taxon>
        <taxon>Alphaproteobacteria</taxon>
        <taxon>Hyphomicrobiales</taxon>
        <taxon>Brucellaceae</taxon>
        <taxon>Brucella/Ochrobactrum group</taxon>
        <taxon>Ochrobactrum</taxon>
    </lineage>
</organism>
<reference evidence="2" key="1">
    <citation type="submission" date="2017-12" db="EMBL/GenBank/DDBJ databases">
        <authorList>
            <person name="Diaz M."/>
        </authorList>
    </citation>
    <scope>NUCLEOTIDE SEQUENCE [LARGE SCALE GENOMIC DNA]</scope>
    <source>
        <strain evidence="2">FI11154</strain>
    </source>
</reference>
<gene>
    <name evidence="1" type="ORF">OHAE_1552</name>
</gene>
<dbReference type="Proteomes" id="UP000246073">
    <property type="component" value="Unassembled WGS sequence"/>
</dbReference>